<dbReference type="PANTHER" id="PTHR28047">
    <property type="entry name" value="PROTEIN DCG1"/>
    <property type="match status" value="1"/>
</dbReference>
<evidence type="ECO:0000256" key="2">
    <source>
        <dbReference type="SAM" id="MobiDB-lite"/>
    </source>
</evidence>
<gene>
    <name evidence="3" type="ORF">Mlaev_00673</name>
</gene>
<feature type="region of interest" description="Disordered" evidence="2">
    <location>
        <begin position="234"/>
        <end position="269"/>
    </location>
</feature>
<name>A0A150HGK0_9MICO</name>
<dbReference type="InterPro" id="IPR053714">
    <property type="entry name" value="Iso_Racemase_Enz_sf"/>
</dbReference>
<dbReference type="EMBL" id="LRAD01000020">
    <property type="protein sequence ID" value="KXZ61249.1"/>
    <property type="molecule type" value="Genomic_DNA"/>
</dbReference>
<dbReference type="STRING" id="36807.Mlaev_00673"/>
<dbReference type="RefSeq" id="WP_061681913.1">
    <property type="nucleotide sequence ID" value="NZ_LRAD01000020.1"/>
</dbReference>
<organism evidence="3 4">
    <name type="scientific">Microbacterium laevaniformans</name>
    <dbReference type="NCBI Taxonomy" id="36807"/>
    <lineage>
        <taxon>Bacteria</taxon>
        <taxon>Bacillati</taxon>
        <taxon>Actinomycetota</taxon>
        <taxon>Actinomycetes</taxon>
        <taxon>Micrococcales</taxon>
        <taxon>Microbacteriaceae</taxon>
        <taxon>Microbacterium</taxon>
    </lineage>
</organism>
<evidence type="ECO:0000313" key="4">
    <source>
        <dbReference type="Proteomes" id="UP000075357"/>
    </source>
</evidence>
<accession>A0A150HGK0</accession>
<dbReference type="AlphaFoldDB" id="A0A150HGK0"/>
<dbReference type="PANTHER" id="PTHR28047:SF5">
    <property type="entry name" value="PROTEIN DCG1"/>
    <property type="match status" value="1"/>
</dbReference>
<comment type="similarity">
    <text evidence="1">Belongs to the HyuE racemase family.</text>
</comment>
<evidence type="ECO:0000313" key="3">
    <source>
        <dbReference type="EMBL" id="KXZ61249.1"/>
    </source>
</evidence>
<dbReference type="Pfam" id="PF01177">
    <property type="entry name" value="Asp_Glu_race"/>
    <property type="match status" value="1"/>
</dbReference>
<dbReference type="Gene3D" id="3.40.50.12500">
    <property type="match status" value="1"/>
</dbReference>
<dbReference type="Proteomes" id="UP000075357">
    <property type="component" value="Unassembled WGS sequence"/>
</dbReference>
<comment type="caution">
    <text evidence="3">The sequence shown here is derived from an EMBL/GenBank/DDBJ whole genome shotgun (WGS) entry which is preliminary data.</text>
</comment>
<reference evidence="3 4" key="1">
    <citation type="submission" date="2016-01" db="EMBL/GenBank/DDBJ databases">
        <title>Draft genome sequences of Microbacterium laevaniformans LCDC 91-0039 and the type strain of Microbacterium hominis LCDC 84-209.</title>
        <authorList>
            <person name="Bernier A.-M."/>
            <person name="Bernard K."/>
        </authorList>
    </citation>
    <scope>NUCLEOTIDE SEQUENCE [LARGE SCALE GENOMIC DNA]</scope>
    <source>
        <strain evidence="3 4">LCDC 91-0039</strain>
    </source>
</reference>
<dbReference type="InterPro" id="IPR015942">
    <property type="entry name" value="Asp/Glu/hydantoin_racemase"/>
</dbReference>
<keyword evidence="4" id="KW-1185">Reference proteome</keyword>
<evidence type="ECO:0000256" key="1">
    <source>
        <dbReference type="ARBA" id="ARBA00038414"/>
    </source>
</evidence>
<protein>
    <submittedName>
        <fullName evidence="3">Asp/Glu/Hydantoin racemase</fullName>
    </submittedName>
</protein>
<dbReference type="InterPro" id="IPR052186">
    <property type="entry name" value="Hydantoin_racemase-like"/>
</dbReference>
<feature type="compositionally biased region" description="Low complexity" evidence="2">
    <location>
        <begin position="251"/>
        <end position="263"/>
    </location>
</feature>
<sequence>MRILLINPNTSRAMTATIAAAAREVAGADAEIVAVCPEPGRGPAAVESHVDEVAAAAAVVELVRADLATGGSDAYVLACFGDPGLDAARELVEVPVIGIAEAAMHVAAIAGRRFAIVTTLGRTLGRARDLVARYGMDRACAQYRAVEIPVLALEDPDEHTLARIERECRAALDPPAVGASGASGDPVDAIVLGCAGMADLCAQLSARVDAPVIDGVAAAVGLAIGMARMGVRTGGRGEYAPPPVRKHPRNDASIASDVSSDAAMTPHPQPRAREAMLWQM</sequence>
<dbReference type="GO" id="GO:0047661">
    <property type="term" value="F:amino-acid racemase activity"/>
    <property type="evidence" value="ECO:0007669"/>
    <property type="project" value="InterPro"/>
</dbReference>
<dbReference type="PATRIC" id="fig|36807.3.peg.694"/>
<proteinExistence type="inferred from homology"/>